<organism evidence="2 3">
    <name type="scientific">Pipistrellus nathusii</name>
    <name type="common">Nathusius' pipistrelle</name>
    <dbReference type="NCBI Taxonomy" id="59473"/>
    <lineage>
        <taxon>Eukaryota</taxon>
        <taxon>Metazoa</taxon>
        <taxon>Chordata</taxon>
        <taxon>Craniata</taxon>
        <taxon>Vertebrata</taxon>
        <taxon>Euteleostomi</taxon>
        <taxon>Mammalia</taxon>
        <taxon>Eutheria</taxon>
        <taxon>Laurasiatheria</taxon>
        <taxon>Chiroptera</taxon>
        <taxon>Yangochiroptera</taxon>
        <taxon>Vespertilionidae</taxon>
        <taxon>Pipistrellus</taxon>
    </lineage>
</organism>
<accession>A0ABN9ZT44</accession>
<dbReference type="Proteomes" id="UP001314169">
    <property type="component" value="Chromosome 2"/>
</dbReference>
<evidence type="ECO:0000313" key="3">
    <source>
        <dbReference type="Proteomes" id="UP001314169"/>
    </source>
</evidence>
<keyword evidence="3" id="KW-1185">Reference proteome</keyword>
<feature type="compositionally biased region" description="Polar residues" evidence="1">
    <location>
        <begin position="64"/>
        <end position="75"/>
    </location>
</feature>
<sequence length="181" mass="19364">MTLGSSCLKSYQSPPFQFPLETREQENRRKAVCICSVALSFPVAGIPSLVGKCAGGNTGFQETSLSPASGTNEATLPNPPSPSNAALRDDRLKCSHWSLEVQPGPCLSDHLVNSGKWWPTNLFLPHITVPVSGALGRTTEVSGSQATEVLHFCILTLAPFSVYTSSEQRNNKTVSCGWPCA</sequence>
<reference evidence="2" key="1">
    <citation type="submission" date="2023-12" db="EMBL/GenBank/DDBJ databases">
        <authorList>
            <person name="Brown T."/>
        </authorList>
    </citation>
    <scope>NUCLEOTIDE SEQUENCE</scope>
</reference>
<feature type="region of interest" description="Disordered" evidence="1">
    <location>
        <begin position="64"/>
        <end position="85"/>
    </location>
</feature>
<evidence type="ECO:0000256" key="1">
    <source>
        <dbReference type="SAM" id="MobiDB-lite"/>
    </source>
</evidence>
<evidence type="ECO:0000313" key="2">
    <source>
        <dbReference type="EMBL" id="CAK6441405.1"/>
    </source>
</evidence>
<gene>
    <name evidence="2" type="ORF">MPIPNATIZW_LOCUS9711</name>
</gene>
<proteinExistence type="predicted"/>
<protein>
    <submittedName>
        <fullName evidence="2">Uncharacterized protein</fullName>
    </submittedName>
</protein>
<name>A0ABN9ZT44_PIPNA</name>
<dbReference type="EMBL" id="OY882859">
    <property type="protein sequence ID" value="CAK6441405.1"/>
    <property type="molecule type" value="Genomic_DNA"/>
</dbReference>